<evidence type="ECO:0000313" key="2">
    <source>
        <dbReference type="EMBL" id="MCM4077458.1"/>
    </source>
</evidence>
<feature type="region of interest" description="Disordered" evidence="1">
    <location>
        <begin position="253"/>
        <end position="272"/>
    </location>
</feature>
<protein>
    <submittedName>
        <fullName evidence="2">Uncharacterized protein</fullName>
    </submittedName>
</protein>
<accession>A0ABT0XUK2</accession>
<dbReference type="EMBL" id="JAMQOL010000008">
    <property type="protein sequence ID" value="MCM4077458.1"/>
    <property type="molecule type" value="Genomic_DNA"/>
</dbReference>
<evidence type="ECO:0000313" key="3">
    <source>
        <dbReference type="Proteomes" id="UP001523216"/>
    </source>
</evidence>
<keyword evidence="3" id="KW-1185">Reference proteome</keyword>
<organism evidence="2 3">
    <name type="scientific">Paractinoplanes hotanensis</name>
    <dbReference type="NCBI Taxonomy" id="2906497"/>
    <lineage>
        <taxon>Bacteria</taxon>
        <taxon>Bacillati</taxon>
        <taxon>Actinomycetota</taxon>
        <taxon>Actinomycetes</taxon>
        <taxon>Micromonosporales</taxon>
        <taxon>Micromonosporaceae</taxon>
        <taxon>Paractinoplanes</taxon>
    </lineage>
</organism>
<dbReference type="Proteomes" id="UP001523216">
    <property type="component" value="Unassembled WGS sequence"/>
</dbReference>
<proteinExistence type="predicted"/>
<name>A0ABT0XUK2_9ACTN</name>
<sequence>MGTELRVTLPGPEGSADARRSFAVLEQVLTLLGELEDRALNKPSGRADDRTTWGISELYLGSLVTTLAPNEPKRGATSTVLDGVLAHAVRGFEATEEQEGLPEGWDVRAARTAADLARMLGLMKAAGMKVELLQDKQVKRTVTVTRRSAENLNATLKVRRESIGSAIGTLDTVTLHGKREAALWEERTSTRVVVHFGADDLETVRAALGQRVEISGRLIRDFGDRLLAVRMRSIEVLPNAADAPVTGLIGMSPDMIGDRSPEEHLEELRGAS</sequence>
<dbReference type="RefSeq" id="WP_251797311.1">
    <property type="nucleotide sequence ID" value="NZ_JAMQOL010000008.1"/>
</dbReference>
<comment type="caution">
    <text evidence="2">The sequence shown here is derived from an EMBL/GenBank/DDBJ whole genome shotgun (WGS) entry which is preliminary data.</text>
</comment>
<evidence type="ECO:0000256" key="1">
    <source>
        <dbReference type="SAM" id="MobiDB-lite"/>
    </source>
</evidence>
<reference evidence="2 3" key="1">
    <citation type="submission" date="2022-06" db="EMBL/GenBank/DDBJ databases">
        <title>Actinoplanes abujensis sp. nov., isolated from Nigerian arid soil.</title>
        <authorList>
            <person name="Ding P."/>
        </authorList>
    </citation>
    <scope>NUCLEOTIDE SEQUENCE [LARGE SCALE GENOMIC DNA]</scope>
    <source>
        <strain evidence="3">TRM88002</strain>
    </source>
</reference>
<feature type="compositionally biased region" description="Basic and acidic residues" evidence="1">
    <location>
        <begin position="256"/>
        <end position="272"/>
    </location>
</feature>
<gene>
    <name evidence="2" type="ORF">LXN57_07775</name>
</gene>